<name>A0A5J5D9M2_9PERO</name>
<reference evidence="1 2" key="1">
    <citation type="submission" date="2019-08" db="EMBL/GenBank/DDBJ databases">
        <title>A chromosome-level genome assembly, high-density linkage maps, and genome scans reveal the genomic architecture of hybrid incompatibilities underlying speciation via character displacement in darters (Percidae: Etheostominae).</title>
        <authorList>
            <person name="Moran R.L."/>
            <person name="Catchen J.M."/>
            <person name="Fuller R.C."/>
        </authorList>
    </citation>
    <scope>NUCLEOTIDE SEQUENCE [LARGE SCALE GENOMIC DNA]</scope>
    <source>
        <strain evidence="1">EspeVRDwgs_2016</strain>
        <tissue evidence="1">Muscle</tissue>
    </source>
</reference>
<proteinExistence type="predicted"/>
<protein>
    <submittedName>
        <fullName evidence="1">Uncharacterized protein</fullName>
    </submittedName>
</protein>
<dbReference type="AlphaFoldDB" id="A0A5J5D9M2"/>
<accession>A0A5J5D9M2</accession>
<dbReference type="OrthoDB" id="8947794at2759"/>
<comment type="caution">
    <text evidence="1">The sequence shown here is derived from an EMBL/GenBank/DDBJ whole genome shotgun (WGS) entry which is preliminary data.</text>
</comment>
<gene>
    <name evidence="1" type="ORF">FQN60_002351</name>
</gene>
<evidence type="ECO:0000313" key="1">
    <source>
        <dbReference type="EMBL" id="KAA8591408.1"/>
    </source>
</evidence>
<organism evidence="1 2">
    <name type="scientific">Etheostoma spectabile</name>
    <name type="common">orangethroat darter</name>
    <dbReference type="NCBI Taxonomy" id="54343"/>
    <lineage>
        <taxon>Eukaryota</taxon>
        <taxon>Metazoa</taxon>
        <taxon>Chordata</taxon>
        <taxon>Craniata</taxon>
        <taxon>Vertebrata</taxon>
        <taxon>Euteleostomi</taxon>
        <taxon>Actinopterygii</taxon>
        <taxon>Neopterygii</taxon>
        <taxon>Teleostei</taxon>
        <taxon>Neoteleostei</taxon>
        <taxon>Acanthomorphata</taxon>
        <taxon>Eupercaria</taxon>
        <taxon>Perciformes</taxon>
        <taxon>Percoidei</taxon>
        <taxon>Percidae</taxon>
        <taxon>Etheostomatinae</taxon>
        <taxon>Etheostoma</taxon>
    </lineage>
</organism>
<keyword evidence="2" id="KW-1185">Reference proteome</keyword>
<evidence type="ECO:0000313" key="2">
    <source>
        <dbReference type="Proteomes" id="UP000327493"/>
    </source>
</evidence>
<dbReference type="EMBL" id="VOFY01000007">
    <property type="protein sequence ID" value="KAA8591408.1"/>
    <property type="molecule type" value="Genomic_DNA"/>
</dbReference>
<sequence>MGAVVSSLEEHGRKMREKDMEDFLERLNDGMAPDLRVDKRIVMFSGLWSSDNLRKHYEKRKREAGGSAEDLIKTIAGKLGEYIPASALGGLGPLAIAVLIDLASFSPPEESTKDALRSVFAEEKASDVWDQIDECLKRCVMHINNDHDLATDIRRIECRLSAAITKLKNSMVRDGHMSSLALKAWVNGAAFHIQMLIHLVRLGGTQTCDPVETLLSTYLRDLDTLFIKHREMVEAKCSMNPIVVYQTLAAKILRDEDLNLGYKMSTDGDFDEYFEAYYDHRYNRQKTDIKRYFCDVRDNLQTLVDQRGYFNV</sequence>
<dbReference type="Proteomes" id="UP000327493">
    <property type="component" value="Chromosome 7"/>
</dbReference>